<dbReference type="PANTHER" id="PTHR11596">
    <property type="entry name" value="ALKALINE PHOSPHATASE"/>
    <property type="match status" value="1"/>
</dbReference>
<dbReference type="Proteomes" id="UP000019275">
    <property type="component" value="Unassembled WGS sequence"/>
</dbReference>
<gene>
    <name evidence="10" type="ORF">KLA_05306</name>
</gene>
<organism evidence="10 11">
    <name type="scientific">Cellulophaga geojensis KL-A</name>
    <dbReference type="NCBI Taxonomy" id="1328323"/>
    <lineage>
        <taxon>Bacteria</taxon>
        <taxon>Pseudomonadati</taxon>
        <taxon>Bacteroidota</taxon>
        <taxon>Flavobacteriia</taxon>
        <taxon>Flavobacteriales</taxon>
        <taxon>Flavobacteriaceae</taxon>
        <taxon>Cellulophaga</taxon>
    </lineage>
</organism>
<comment type="cofactor">
    <cofactor evidence="2">
        <name>Zn(2+)</name>
        <dbReference type="ChEBI" id="CHEBI:29105"/>
    </cofactor>
</comment>
<evidence type="ECO:0000256" key="3">
    <source>
        <dbReference type="ARBA" id="ARBA00005984"/>
    </source>
</evidence>
<evidence type="ECO:0000256" key="9">
    <source>
        <dbReference type="RuleBase" id="RU003946"/>
    </source>
</evidence>
<dbReference type="PROSITE" id="PS00123">
    <property type="entry name" value="ALKALINE_PHOSPHATASE"/>
    <property type="match status" value="1"/>
</dbReference>
<dbReference type="SMART" id="SM00098">
    <property type="entry name" value="alkPPc"/>
    <property type="match status" value="1"/>
</dbReference>
<keyword evidence="5" id="KW-0479">Metal-binding</keyword>
<accession>A0ABN0RR33</accession>
<dbReference type="InterPro" id="IPR018299">
    <property type="entry name" value="Alkaline_phosphatase_AS"/>
</dbReference>
<evidence type="ECO:0000256" key="1">
    <source>
        <dbReference type="ARBA" id="ARBA00001946"/>
    </source>
</evidence>
<dbReference type="PRINTS" id="PR00113">
    <property type="entry name" value="ALKPHPHTASE"/>
</dbReference>
<name>A0ABN0RR33_9FLAO</name>
<keyword evidence="6" id="KW-0378">Hydrolase</keyword>
<dbReference type="InterPro" id="IPR017946">
    <property type="entry name" value="PLC-like_Pdiesterase_TIM-brl"/>
</dbReference>
<keyword evidence="7" id="KW-0862">Zinc</keyword>
<evidence type="ECO:0000256" key="8">
    <source>
        <dbReference type="ARBA" id="ARBA00022842"/>
    </source>
</evidence>
<keyword evidence="4" id="KW-0597">Phosphoprotein</keyword>
<dbReference type="InterPro" id="IPR001952">
    <property type="entry name" value="Alkaline_phosphatase"/>
</dbReference>
<sequence>MISFAQKENQILIHSHNDYLQNVPFWNALSSGANIIEADVWLTKNKLFVAHTKKEIIPNNTLQSLYLDPLQQAVNNKQLTTSNVILMIDVKSDAEKTIQKIITVLKKYTVLTSHKNIKFLISGNRPKPSTYYTYPSYIYFDHQELNNTLSPKNWDKVGMVSTSFKKYSVWNGKGRLTHTDYDVVSNVIASVKKLNKPFRFWATPDSKTAWRTFVEMGVNVINTDMPYKCVTYVKTLNKRTLTTQSLSKTYIPTYVSDKKNKPIKNVILMIGDGMGLSQITAATIANKGQLTLTQLKSVGLLKTQSADDLVTDSAAAGTAISTGQKTNNRAIGTDVNGKPLPTLVEVLGNANFLTGIITTDKITGATPSAFYAKAIDRDNTAQIAKDLLKSNLNFFAGGGASLYKNLPLEKEFTIVNDVLKVGENTSKKLGVFLADKGVPSVMDGRGNLLAQTTKEALSFLNRKSTPFFLMVEAAQIDSFGHFNNTKGIITETIDFDKAIAEAIKFADSNEETLVIITADHETSGFGIASGNGNHLKVEGNFITHDHTATMVPVFAYGPKSNNFTGVFENTEVFYKILEALEVKK</sequence>
<dbReference type="SUPFAM" id="SSF51695">
    <property type="entry name" value="PLC-like phosphodiesterases"/>
    <property type="match status" value="1"/>
</dbReference>
<evidence type="ECO:0000256" key="4">
    <source>
        <dbReference type="ARBA" id="ARBA00022553"/>
    </source>
</evidence>
<proteinExistence type="inferred from homology"/>
<dbReference type="CDD" id="cd16012">
    <property type="entry name" value="ALP"/>
    <property type="match status" value="1"/>
</dbReference>
<keyword evidence="11" id="KW-1185">Reference proteome</keyword>
<dbReference type="InterPro" id="IPR039559">
    <property type="entry name" value="AIM6_PI-PLC-like_dom"/>
</dbReference>
<protein>
    <submittedName>
        <fullName evidence="10">Alkaline phosphatase</fullName>
    </submittedName>
</protein>
<evidence type="ECO:0000256" key="5">
    <source>
        <dbReference type="ARBA" id="ARBA00022723"/>
    </source>
</evidence>
<dbReference type="Gene3D" id="3.40.720.10">
    <property type="entry name" value="Alkaline Phosphatase, subunit A"/>
    <property type="match status" value="1"/>
</dbReference>
<dbReference type="CDD" id="cd08577">
    <property type="entry name" value="PI-PLCc_GDPD_SF_unchar3"/>
    <property type="match status" value="1"/>
</dbReference>
<dbReference type="Pfam" id="PF00245">
    <property type="entry name" value="Alk_phosphatase"/>
    <property type="match status" value="3"/>
</dbReference>
<keyword evidence="8" id="KW-0460">Magnesium</keyword>
<evidence type="ECO:0000256" key="2">
    <source>
        <dbReference type="ARBA" id="ARBA00001947"/>
    </source>
</evidence>
<evidence type="ECO:0000313" key="10">
    <source>
        <dbReference type="EMBL" id="EWH14412.1"/>
    </source>
</evidence>
<evidence type="ECO:0000313" key="11">
    <source>
        <dbReference type="Proteomes" id="UP000019275"/>
    </source>
</evidence>
<dbReference type="Gene3D" id="3.20.20.190">
    <property type="entry name" value="Phosphatidylinositol (PI) phosphodiesterase"/>
    <property type="match status" value="1"/>
</dbReference>
<comment type="caution">
    <text evidence="10">The sequence shown here is derived from an EMBL/GenBank/DDBJ whole genome shotgun (WGS) entry which is preliminary data.</text>
</comment>
<dbReference type="SUPFAM" id="SSF53649">
    <property type="entry name" value="Alkaline phosphatase-like"/>
    <property type="match status" value="1"/>
</dbReference>
<reference evidence="10 11" key="1">
    <citation type="journal article" date="2014" name="Genome Announc.">
        <title>Draft Genome Sequence of the Carrageenan-Degrading Bacterium Cellulophaga sp. Strain KL-A, Isolated from Decaying Marine Algae.</title>
        <authorList>
            <person name="Shan D."/>
            <person name="Ying J."/>
            <person name="Li X."/>
            <person name="Gao Z."/>
            <person name="Wei G."/>
            <person name="Shao Z."/>
        </authorList>
    </citation>
    <scope>NUCLEOTIDE SEQUENCE [LARGE SCALE GENOMIC DNA]</scope>
    <source>
        <strain evidence="10 11">KL-A</strain>
    </source>
</reference>
<evidence type="ECO:0000256" key="7">
    <source>
        <dbReference type="ARBA" id="ARBA00022833"/>
    </source>
</evidence>
<evidence type="ECO:0000256" key="6">
    <source>
        <dbReference type="ARBA" id="ARBA00022801"/>
    </source>
</evidence>
<dbReference type="Pfam" id="PF13653">
    <property type="entry name" value="GDPD_2"/>
    <property type="match status" value="1"/>
</dbReference>
<dbReference type="InterPro" id="IPR017850">
    <property type="entry name" value="Alkaline_phosphatase_core_sf"/>
</dbReference>
<dbReference type="PANTHER" id="PTHR11596:SF5">
    <property type="entry name" value="ALKALINE PHOSPHATASE"/>
    <property type="match status" value="1"/>
</dbReference>
<dbReference type="RefSeq" id="WP_084470680.1">
    <property type="nucleotide sequence ID" value="NZ_ARZX01000004.1"/>
</dbReference>
<comment type="similarity">
    <text evidence="3 9">Belongs to the alkaline phosphatase family.</text>
</comment>
<comment type="cofactor">
    <cofactor evidence="1">
        <name>Mg(2+)</name>
        <dbReference type="ChEBI" id="CHEBI:18420"/>
    </cofactor>
</comment>
<dbReference type="EMBL" id="ARZX01000004">
    <property type="protein sequence ID" value="EWH14412.1"/>
    <property type="molecule type" value="Genomic_DNA"/>
</dbReference>